<dbReference type="PANTHER" id="PTHR11228:SF7">
    <property type="entry name" value="PQQA PEPTIDE CYCLASE"/>
    <property type="match status" value="1"/>
</dbReference>
<evidence type="ECO:0000256" key="4">
    <source>
        <dbReference type="ARBA" id="ARBA00022723"/>
    </source>
</evidence>
<evidence type="ECO:0000259" key="7">
    <source>
        <dbReference type="PROSITE" id="PS51918"/>
    </source>
</evidence>
<keyword evidence="4" id="KW-0479">Metal-binding</keyword>
<reference evidence="8 9" key="1">
    <citation type="submission" date="2021-12" db="EMBL/GenBank/DDBJ databases">
        <title>Discovery of the Pendulisporaceae a myxobacterial family with distinct sporulation behavior and unique specialized metabolism.</title>
        <authorList>
            <person name="Garcia R."/>
            <person name="Popoff A."/>
            <person name="Bader C.D."/>
            <person name="Loehr J."/>
            <person name="Walesch S."/>
            <person name="Walt C."/>
            <person name="Boldt J."/>
            <person name="Bunk B."/>
            <person name="Haeckl F.J.F.P.J."/>
            <person name="Gunesch A.P."/>
            <person name="Birkelbach J."/>
            <person name="Nuebel U."/>
            <person name="Pietschmann T."/>
            <person name="Bach T."/>
            <person name="Mueller R."/>
        </authorList>
    </citation>
    <scope>NUCLEOTIDE SEQUENCE [LARGE SCALE GENOMIC DNA]</scope>
    <source>
        <strain evidence="8 9">MSr12523</strain>
    </source>
</reference>
<keyword evidence="3" id="KW-0949">S-adenosyl-L-methionine</keyword>
<keyword evidence="5" id="KW-0408">Iron</keyword>
<dbReference type="SFLD" id="SFLDG01387">
    <property type="entry name" value="BtrN-like_SPASM_domain_contain"/>
    <property type="match status" value="1"/>
</dbReference>
<evidence type="ECO:0000256" key="1">
    <source>
        <dbReference type="ARBA" id="ARBA00001966"/>
    </source>
</evidence>
<dbReference type="CDD" id="cd21109">
    <property type="entry name" value="SPASM"/>
    <property type="match status" value="1"/>
</dbReference>
<dbReference type="Gene3D" id="3.20.20.70">
    <property type="entry name" value="Aldolase class I"/>
    <property type="match status" value="1"/>
</dbReference>
<protein>
    <submittedName>
        <fullName evidence="8">SPASM domain-containing protein</fullName>
    </submittedName>
</protein>
<organism evidence="8 9">
    <name type="scientific">Pendulispora brunnea</name>
    <dbReference type="NCBI Taxonomy" id="2905690"/>
    <lineage>
        <taxon>Bacteria</taxon>
        <taxon>Pseudomonadati</taxon>
        <taxon>Myxococcota</taxon>
        <taxon>Myxococcia</taxon>
        <taxon>Myxococcales</taxon>
        <taxon>Sorangiineae</taxon>
        <taxon>Pendulisporaceae</taxon>
        <taxon>Pendulispora</taxon>
    </lineage>
</organism>
<comment type="cofactor">
    <cofactor evidence="1">
        <name>[4Fe-4S] cluster</name>
        <dbReference type="ChEBI" id="CHEBI:49883"/>
    </cofactor>
</comment>
<dbReference type="CDD" id="cd01335">
    <property type="entry name" value="Radical_SAM"/>
    <property type="match status" value="1"/>
</dbReference>
<sequence length="327" mass="37325">MATKVMHGQDVPAWIRGPAIQAMDLARSGIESLAWPRRPQAVNFEITAQCDARCIHCPRHEMDRSQRPMDFELFTRLIDQAAELGVPSLYPNGFGEILTMRDQLVDKYLGYIRSKKHRFEIGLNSNGFRLTESKIRLFFKHEVDFINITLDGATAETFEKIRVNLKLDQCEANVHRLMELRRELGLAYPRVRIGLIRISENEHERPAFMEKWNGKVDFVGIGGFTNRAGSLDASFEVGEHIPVTGACVLPFRDLNIWADGKAVLCCDDWNESYVVGNLNEESLEQIWHGPALKKARELHMAGRGADLDICRSCNMWRAPMRTARLWA</sequence>
<feature type="domain" description="Radical SAM core" evidence="7">
    <location>
        <begin position="36"/>
        <end position="259"/>
    </location>
</feature>
<dbReference type="Proteomes" id="UP001379533">
    <property type="component" value="Chromosome"/>
</dbReference>
<dbReference type="InterPro" id="IPR007197">
    <property type="entry name" value="rSAM"/>
</dbReference>
<dbReference type="EMBL" id="CP089982">
    <property type="protein sequence ID" value="WXA97966.1"/>
    <property type="molecule type" value="Genomic_DNA"/>
</dbReference>
<dbReference type="SUPFAM" id="SSF102114">
    <property type="entry name" value="Radical SAM enzymes"/>
    <property type="match status" value="1"/>
</dbReference>
<dbReference type="InterPro" id="IPR023885">
    <property type="entry name" value="4Fe4S-binding_SPASM_dom"/>
</dbReference>
<dbReference type="PROSITE" id="PS51918">
    <property type="entry name" value="RADICAL_SAM"/>
    <property type="match status" value="1"/>
</dbReference>
<dbReference type="RefSeq" id="WP_394848582.1">
    <property type="nucleotide sequence ID" value="NZ_CP089982.1"/>
</dbReference>
<dbReference type="SFLD" id="SFLDG01067">
    <property type="entry name" value="SPASM/twitch_domain_containing"/>
    <property type="match status" value="1"/>
</dbReference>
<proteinExistence type="predicted"/>
<dbReference type="SFLD" id="SFLDS00029">
    <property type="entry name" value="Radical_SAM"/>
    <property type="match status" value="1"/>
</dbReference>
<dbReference type="Pfam" id="PF13186">
    <property type="entry name" value="SPASM"/>
    <property type="match status" value="1"/>
</dbReference>
<keyword evidence="2" id="KW-0004">4Fe-4S</keyword>
<dbReference type="Pfam" id="PF04055">
    <property type="entry name" value="Radical_SAM"/>
    <property type="match status" value="1"/>
</dbReference>
<evidence type="ECO:0000313" key="9">
    <source>
        <dbReference type="Proteomes" id="UP001379533"/>
    </source>
</evidence>
<evidence type="ECO:0000256" key="5">
    <source>
        <dbReference type="ARBA" id="ARBA00023004"/>
    </source>
</evidence>
<keyword evidence="9" id="KW-1185">Reference proteome</keyword>
<evidence type="ECO:0000256" key="2">
    <source>
        <dbReference type="ARBA" id="ARBA00022485"/>
    </source>
</evidence>
<dbReference type="InterPro" id="IPR058240">
    <property type="entry name" value="rSAM_sf"/>
</dbReference>
<keyword evidence="6" id="KW-0411">Iron-sulfur</keyword>
<dbReference type="InterPro" id="IPR013785">
    <property type="entry name" value="Aldolase_TIM"/>
</dbReference>
<dbReference type="InterPro" id="IPR034391">
    <property type="entry name" value="AdoMet-like_SPASM_containing"/>
</dbReference>
<dbReference type="InterPro" id="IPR050377">
    <property type="entry name" value="Radical_SAM_PqqE_MftC-like"/>
</dbReference>
<evidence type="ECO:0000256" key="3">
    <source>
        <dbReference type="ARBA" id="ARBA00022691"/>
    </source>
</evidence>
<evidence type="ECO:0000313" key="8">
    <source>
        <dbReference type="EMBL" id="WXA97966.1"/>
    </source>
</evidence>
<accession>A0ABZ2KH18</accession>
<name>A0ABZ2KH18_9BACT</name>
<dbReference type="PANTHER" id="PTHR11228">
    <property type="entry name" value="RADICAL SAM DOMAIN PROTEIN"/>
    <property type="match status" value="1"/>
</dbReference>
<gene>
    <name evidence="8" type="ORF">LZC95_14125</name>
</gene>
<evidence type="ECO:0000256" key="6">
    <source>
        <dbReference type="ARBA" id="ARBA00023014"/>
    </source>
</evidence>